<dbReference type="RefSeq" id="WP_252851106.1">
    <property type="nucleotide sequence ID" value="NZ_JAMXLR010000015.1"/>
</dbReference>
<dbReference type="AlphaFoldDB" id="A0A9X2FAZ5"/>
<keyword evidence="2" id="KW-1185">Reference proteome</keyword>
<gene>
    <name evidence="1" type="ORF">NG895_03735</name>
</gene>
<evidence type="ECO:0000313" key="1">
    <source>
        <dbReference type="EMBL" id="MCO6043009.1"/>
    </source>
</evidence>
<sequence length="242" mass="27189">MSWWKFFRPKQKPKPTRGDLGPKPIETLMEQVDATPDRPIPFGYKMSWLAVRSSDSGSVCDALEIDNLQPANWKAGYIAAYNGHSFISPPVNGWVLLVGHELPELGHPPHERRWTSLMASLSKKFGVAQYFATHRVSGLDAWACYQGGHEVRAFAYCDEVLVNRGEVTAGELELDYDYLDPSFSVEVSELERGVPNTFVPDEEHTMKVAGRWSVNPQLLDQLDTQPGVGWIGNLGWKSKSER</sequence>
<organism evidence="1 2">
    <name type="scientific">Aeoliella straminimaris</name>
    <dbReference type="NCBI Taxonomy" id="2954799"/>
    <lineage>
        <taxon>Bacteria</taxon>
        <taxon>Pseudomonadati</taxon>
        <taxon>Planctomycetota</taxon>
        <taxon>Planctomycetia</taxon>
        <taxon>Pirellulales</taxon>
        <taxon>Lacipirellulaceae</taxon>
        <taxon>Aeoliella</taxon>
    </lineage>
</organism>
<protein>
    <submittedName>
        <fullName evidence="1">Uncharacterized protein</fullName>
    </submittedName>
</protein>
<dbReference type="Proteomes" id="UP001155241">
    <property type="component" value="Unassembled WGS sequence"/>
</dbReference>
<name>A0A9X2FAZ5_9BACT</name>
<dbReference type="EMBL" id="JAMXLR010000015">
    <property type="protein sequence ID" value="MCO6043009.1"/>
    <property type="molecule type" value="Genomic_DNA"/>
</dbReference>
<evidence type="ECO:0000313" key="2">
    <source>
        <dbReference type="Proteomes" id="UP001155241"/>
    </source>
</evidence>
<reference evidence="1" key="1">
    <citation type="submission" date="2022-06" db="EMBL/GenBank/DDBJ databases">
        <title>Aeoliella straminimaris, a novel planctomycete from sediments.</title>
        <authorList>
            <person name="Vitorino I.R."/>
            <person name="Lage O.M."/>
        </authorList>
    </citation>
    <scope>NUCLEOTIDE SEQUENCE</scope>
    <source>
        <strain evidence="1">ICT_H6.2</strain>
    </source>
</reference>
<comment type="caution">
    <text evidence="1">The sequence shown here is derived from an EMBL/GenBank/DDBJ whole genome shotgun (WGS) entry which is preliminary data.</text>
</comment>
<accession>A0A9X2FAZ5</accession>
<proteinExistence type="predicted"/>